<dbReference type="Proteomes" id="UP000006062">
    <property type="component" value="Chromosome"/>
</dbReference>
<evidence type="ECO:0000313" key="2">
    <source>
        <dbReference type="Proteomes" id="UP000006062"/>
    </source>
</evidence>
<reference evidence="1 2" key="1">
    <citation type="submission" date="2012-06" db="EMBL/GenBank/DDBJ databases">
        <title>Complete sequence of Thiocystis violascens DSM 198.</title>
        <authorList>
            <consortium name="US DOE Joint Genome Institute"/>
            <person name="Lucas S."/>
            <person name="Han J."/>
            <person name="Lapidus A."/>
            <person name="Cheng J.-F."/>
            <person name="Goodwin L."/>
            <person name="Pitluck S."/>
            <person name="Peters L."/>
            <person name="Ovchinnikova G."/>
            <person name="Teshima H."/>
            <person name="Detter J.C."/>
            <person name="Han C."/>
            <person name="Tapia R."/>
            <person name="Land M."/>
            <person name="Hauser L."/>
            <person name="Kyrpides N."/>
            <person name="Ivanova N."/>
            <person name="Pagani I."/>
            <person name="Vogl K."/>
            <person name="Liu Z."/>
            <person name="Frigaard N.-U."/>
            <person name="Bryant D."/>
            <person name="Woyke T."/>
        </authorList>
    </citation>
    <scope>NUCLEOTIDE SEQUENCE [LARGE SCALE GENOMIC DNA]</scope>
    <source>
        <strain evidence="2">ATCC 17096 / DSM 198 / 6111</strain>
    </source>
</reference>
<gene>
    <name evidence="1" type="ordered locus">Thivi_1659</name>
</gene>
<proteinExistence type="predicted"/>
<sequence>MNLIVTLRNIQHIEFLQVTIDLDLHGIMAIAGKNGCGKTTLARAIRNIQLADTFTTTAADGIFNVDSTIEYDLDDIRIAFSYDNSIRSLNCRQVIPSSFKHAVSVELSIPFGDRFNFFKSVSDADLDIRKALILRSFTIPSELINFLSSIYGNEKFSDLVEVTIKRSTYYCRNLPNGMYIREDYFSSAEYFLVNLYKRIRSRYRFIFVDEIDISLDAAAQVRLVTELRKLADKYGVKITFTTHSLAMMRTLLPNELYYMETVGNNTQLRPASYNYVKSLLYGFKGWDRYILTEDDVLKEFIEYAISRYCQDTFFSFIVIYIGGSGNVIEMLDQNARDGFLSDAENVIAILDGDQKKYRIARRPLTYCIPFESVEKALYAHYQQPDFSPRLTDDSKAKNAKTLFNEIIRQRLMSQQRIFEYLCNKNEDEMREFAQVIELFLTQ</sequence>
<keyword evidence="2" id="KW-1185">Reference proteome</keyword>
<dbReference type="Gene3D" id="3.40.50.300">
    <property type="entry name" value="P-loop containing nucleotide triphosphate hydrolases"/>
    <property type="match status" value="2"/>
</dbReference>
<dbReference type="eggNOG" id="COG0444">
    <property type="taxonomic scope" value="Bacteria"/>
</dbReference>
<dbReference type="PANTHER" id="PTHR43581">
    <property type="entry name" value="ATP/GTP PHOSPHATASE"/>
    <property type="match status" value="1"/>
</dbReference>
<accession>I3Y9G7</accession>
<protein>
    <submittedName>
        <fullName evidence="1">Uncharacterized protein</fullName>
    </submittedName>
</protein>
<dbReference type="OrthoDB" id="7024727at2"/>
<evidence type="ECO:0000313" key="1">
    <source>
        <dbReference type="EMBL" id="AFL73635.1"/>
    </source>
</evidence>
<dbReference type="InterPro" id="IPR051396">
    <property type="entry name" value="Bact_Antivir_Def_Nuclease"/>
</dbReference>
<dbReference type="PANTHER" id="PTHR43581:SF2">
    <property type="entry name" value="EXCINUCLEASE ATPASE SUBUNIT"/>
    <property type="match status" value="1"/>
</dbReference>
<dbReference type="KEGG" id="tvi:Thivi_1659"/>
<dbReference type="RefSeq" id="WP_014778097.1">
    <property type="nucleotide sequence ID" value="NC_018012.1"/>
</dbReference>
<dbReference type="STRING" id="765911.Thivi_1659"/>
<dbReference type="EMBL" id="CP003154">
    <property type="protein sequence ID" value="AFL73635.1"/>
    <property type="molecule type" value="Genomic_DNA"/>
</dbReference>
<dbReference type="AlphaFoldDB" id="I3Y9G7"/>
<dbReference type="SUPFAM" id="SSF52540">
    <property type="entry name" value="P-loop containing nucleoside triphosphate hydrolases"/>
    <property type="match status" value="1"/>
</dbReference>
<name>I3Y9G7_THIV6</name>
<organism evidence="1 2">
    <name type="scientific">Thiocystis violascens (strain ATCC 17096 / DSM 198 / 6111)</name>
    <name type="common">Chromatium violascens</name>
    <dbReference type="NCBI Taxonomy" id="765911"/>
    <lineage>
        <taxon>Bacteria</taxon>
        <taxon>Pseudomonadati</taxon>
        <taxon>Pseudomonadota</taxon>
        <taxon>Gammaproteobacteria</taxon>
        <taxon>Chromatiales</taxon>
        <taxon>Chromatiaceae</taxon>
        <taxon>Thiocystis</taxon>
    </lineage>
</organism>
<dbReference type="HOGENOM" id="CLU_628131_0_0_6"/>
<dbReference type="InterPro" id="IPR027417">
    <property type="entry name" value="P-loop_NTPase"/>
</dbReference>